<reference evidence="4 5" key="1">
    <citation type="submission" date="2016-10" db="EMBL/GenBank/DDBJ databases">
        <authorList>
            <person name="de Groot N.N."/>
        </authorList>
    </citation>
    <scope>NUCLEOTIDE SEQUENCE [LARGE SCALE GENOMIC DNA]</scope>
    <source>
        <strain evidence="4 5">CGMCC 1.8712</strain>
    </source>
</reference>
<evidence type="ECO:0000256" key="2">
    <source>
        <dbReference type="SAM" id="Phobius"/>
    </source>
</evidence>
<accession>A0A1H3Z229</accession>
<feature type="region of interest" description="Disordered" evidence="1">
    <location>
        <begin position="445"/>
        <end position="475"/>
    </location>
</feature>
<keyword evidence="5" id="KW-1185">Reference proteome</keyword>
<dbReference type="Pfam" id="PF23981">
    <property type="entry name" value="DUF7305"/>
    <property type="match status" value="1"/>
</dbReference>
<proteinExistence type="predicted"/>
<dbReference type="Pfam" id="PF23960">
    <property type="entry name" value="DUF7289"/>
    <property type="match status" value="1"/>
</dbReference>
<dbReference type="AlphaFoldDB" id="A0A1H3Z229"/>
<dbReference type="Proteomes" id="UP000236755">
    <property type="component" value="Unassembled WGS sequence"/>
</dbReference>
<keyword evidence="2" id="KW-0472">Membrane</keyword>
<keyword evidence="2" id="KW-1133">Transmembrane helix</keyword>
<gene>
    <name evidence="4" type="ORF">SAMN04488065_2071</name>
</gene>
<feature type="transmembrane region" description="Helical" evidence="2">
    <location>
        <begin position="23"/>
        <end position="44"/>
    </location>
</feature>
<dbReference type="STRING" id="555874.SAMN04488065_2071"/>
<sequence>MPTDPHAGGGVSDRATRRGQSTVIGVVLILGLVVVGTTGVLLLGSEAIQGVRDEAGASQAEVAMSTVDSQVSEVALGYANTRQVELGGQRQATLDESAGRITISRAGANATGPPLVNTTMGAIEYRAGGSTVAYQGGGVWRTSGAGQARMISPPEFHYRWGTGASGEPTLTFPLVVLRGPATSSDQLRFVDGPTNAAFPNASAGMQNPLDAGTVEVSIQSEYYRAWAEYFETRTDADTVRTDDANQTVEIVLSVPTRGREVQESIASEAPTVTVQNGATVDSYNSSEGTYPATKGENGSVYVGENLTNSGGGRIEGDMRVDGDFGGGGGIEVTGQLVVDGDADLSGGGITVNDRVIADGDLVLGGGGALNGPATVSGDVIEGAGGITVDDDVTAGGDYRSEPGGSVNGDVHLGGNFYPADGQNIRGDLTVAGTFENGPDVYPNIHPSATIQENGPEPDLSDVSAASDLRPPNLRPIDTTVQTRVSTTAASNDNDGSDVSKIEGGSCPCTLTNGSYSLDSFEPEGDVTLDTTGGPIYLAINGDVLTDSENIEVIGPNEVHVYATGDYTISGGSRWDSVDDRGDQIWLYGTSDSAVTIANGARFYGVVYAPGNEDIRVESGARVYGGLVGGVSAVESGSRVSYDTVLADQTPELTGGGGAPVTYLHVSVNEIRVEEA</sequence>
<evidence type="ECO:0000313" key="4">
    <source>
        <dbReference type="EMBL" id="SEA17362.1"/>
    </source>
</evidence>
<dbReference type="EMBL" id="FNQT01000003">
    <property type="protein sequence ID" value="SEA17362.1"/>
    <property type="molecule type" value="Genomic_DNA"/>
</dbReference>
<keyword evidence="2" id="KW-0812">Transmembrane</keyword>
<dbReference type="InterPro" id="IPR055713">
    <property type="entry name" value="DUF7289"/>
</dbReference>
<organism evidence="4 5">
    <name type="scientific">Haloplanus vescus</name>
    <dbReference type="NCBI Taxonomy" id="555874"/>
    <lineage>
        <taxon>Archaea</taxon>
        <taxon>Methanobacteriati</taxon>
        <taxon>Methanobacteriota</taxon>
        <taxon>Stenosarchaea group</taxon>
        <taxon>Halobacteria</taxon>
        <taxon>Halobacteriales</taxon>
        <taxon>Haloferacaceae</taxon>
        <taxon>Haloplanus</taxon>
    </lineage>
</organism>
<protein>
    <recommendedName>
        <fullName evidence="3">DUF7305 domain-containing protein</fullName>
    </recommendedName>
</protein>
<name>A0A1H3Z229_9EURY</name>
<dbReference type="InterPro" id="IPR055729">
    <property type="entry name" value="DUF7305"/>
</dbReference>
<evidence type="ECO:0000259" key="3">
    <source>
        <dbReference type="Pfam" id="PF23981"/>
    </source>
</evidence>
<evidence type="ECO:0000256" key="1">
    <source>
        <dbReference type="SAM" id="MobiDB-lite"/>
    </source>
</evidence>
<feature type="domain" description="DUF7305" evidence="3">
    <location>
        <begin position="473"/>
        <end position="647"/>
    </location>
</feature>
<evidence type="ECO:0000313" key="5">
    <source>
        <dbReference type="Proteomes" id="UP000236755"/>
    </source>
</evidence>